<dbReference type="AlphaFoldDB" id="A0A6M3LHJ5"/>
<dbReference type="InterPro" id="IPR011330">
    <property type="entry name" value="Glyco_hydro/deAcase_b/a-brl"/>
</dbReference>
<gene>
    <name evidence="1" type="ORF">MM415B03772_0005</name>
</gene>
<dbReference type="GO" id="GO:0005975">
    <property type="term" value="P:carbohydrate metabolic process"/>
    <property type="evidence" value="ECO:0007669"/>
    <property type="project" value="InterPro"/>
</dbReference>
<proteinExistence type="predicted"/>
<sequence>MNIDAYIDLVSSIHARICFFDEFEKDTKILIIRHDVDHDLNKAVQLAEIEAKNGIRSTYFILHNAKYFDYSDKLAHRCKTIRDYGHQIGFHNDALTVWLRTQEPMKEVIAKPLKFLRSNGIVVKYSSAHGSPLMRKYNFKNFQIWKGAKRGPLSPSKQLRLSDFGLKDEVYLMPFNYYWSESGNKWRGGRVPFVGWFERDFSFLNTEQLHDSITEFNQMENISAQLLTHPK</sequence>
<reference evidence="1" key="1">
    <citation type="submission" date="2020-03" db="EMBL/GenBank/DDBJ databases">
        <title>The deep terrestrial virosphere.</title>
        <authorList>
            <person name="Holmfeldt K."/>
            <person name="Nilsson E."/>
            <person name="Simone D."/>
            <person name="Lopez-Fernandez M."/>
            <person name="Wu X."/>
            <person name="de Brujin I."/>
            <person name="Lundin D."/>
            <person name="Andersson A."/>
            <person name="Bertilsson S."/>
            <person name="Dopson M."/>
        </authorList>
    </citation>
    <scope>NUCLEOTIDE SEQUENCE</scope>
    <source>
        <strain evidence="1">MM415B03772</strain>
    </source>
</reference>
<name>A0A6M3LHJ5_9ZZZZ</name>
<dbReference type="GO" id="GO:0016740">
    <property type="term" value="F:transferase activity"/>
    <property type="evidence" value="ECO:0007669"/>
    <property type="project" value="UniProtKB-KW"/>
</dbReference>
<dbReference type="SUPFAM" id="SSF88713">
    <property type="entry name" value="Glycoside hydrolase/deacetylase"/>
    <property type="match status" value="1"/>
</dbReference>
<protein>
    <submittedName>
        <fullName evidence="1">Putative sulfotransferase</fullName>
    </submittedName>
</protein>
<evidence type="ECO:0000313" key="1">
    <source>
        <dbReference type="EMBL" id="QJA94726.1"/>
    </source>
</evidence>
<organism evidence="1">
    <name type="scientific">viral metagenome</name>
    <dbReference type="NCBI Taxonomy" id="1070528"/>
    <lineage>
        <taxon>unclassified sequences</taxon>
        <taxon>metagenomes</taxon>
        <taxon>organismal metagenomes</taxon>
    </lineage>
</organism>
<dbReference type="EMBL" id="MT143256">
    <property type="protein sequence ID" value="QJA94726.1"/>
    <property type="molecule type" value="Genomic_DNA"/>
</dbReference>
<accession>A0A6M3LHJ5</accession>
<keyword evidence="1" id="KW-0808">Transferase</keyword>